<dbReference type="RefSeq" id="WP_068335121.1">
    <property type="nucleotide sequence ID" value="NZ_LQBP01000003.1"/>
</dbReference>
<dbReference type="InterPro" id="IPR016181">
    <property type="entry name" value="Acyl_CoA_acyltransferase"/>
</dbReference>
<dbReference type="PANTHER" id="PTHR43877">
    <property type="entry name" value="AMINOALKYLPHOSPHONATE N-ACETYLTRANSFERASE-RELATED-RELATED"/>
    <property type="match status" value="1"/>
</dbReference>
<organism evidence="4 5">
    <name type="scientific">Ruegeria profundi</name>
    <dbReference type="NCBI Taxonomy" id="1685378"/>
    <lineage>
        <taxon>Bacteria</taxon>
        <taxon>Pseudomonadati</taxon>
        <taxon>Pseudomonadota</taxon>
        <taxon>Alphaproteobacteria</taxon>
        <taxon>Rhodobacterales</taxon>
        <taxon>Roseobacteraceae</taxon>
        <taxon>Ruegeria</taxon>
    </lineage>
</organism>
<proteinExistence type="predicted"/>
<dbReference type="InterPro" id="IPR050832">
    <property type="entry name" value="Bact_Acetyltransf"/>
</dbReference>
<dbReference type="Proteomes" id="UP000053690">
    <property type="component" value="Unassembled WGS sequence"/>
</dbReference>
<dbReference type="SUPFAM" id="SSF55729">
    <property type="entry name" value="Acyl-CoA N-acyltransferases (Nat)"/>
    <property type="match status" value="1"/>
</dbReference>
<dbReference type="InterPro" id="IPR000182">
    <property type="entry name" value="GNAT_dom"/>
</dbReference>
<evidence type="ECO:0000256" key="1">
    <source>
        <dbReference type="ARBA" id="ARBA00022679"/>
    </source>
</evidence>
<keyword evidence="5" id="KW-1185">Reference proteome</keyword>
<dbReference type="STRING" id="1685378.AVO44_08095"/>
<reference evidence="5" key="1">
    <citation type="submission" date="2015-12" db="EMBL/GenBank/DDBJ databases">
        <authorList>
            <person name="Zhang G."/>
            <person name="Stingl U."/>
        </authorList>
    </citation>
    <scope>NUCLEOTIDE SEQUENCE [LARGE SCALE GENOMIC DNA]</scope>
    <source>
        <strain evidence="5">ZGT108</strain>
    </source>
</reference>
<keyword evidence="2" id="KW-0012">Acyltransferase</keyword>
<evidence type="ECO:0000259" key="3">
    <source>
        <dbReference type="PROSITE" id="PS51186"/>
    </source>
</evidence>
<dbReference type="PANTHER" id="PTHR43877:SF2">
    <property type="entry name" value="AMINOALKYLPHOSPHONATE N-ACETYLTRANSFERASE-RELATED"/>
    <property type="match status" value="1"/>
</dbReference>
<evidence type="ECO:0000313" key="5">
    <source>
        <dbReference type="Proteomes" id="UP000053690"/>
    </source>
</evidence>
<feature type="domain" description="N-acetyltransferase" evidence="3">
    <location>
        <begin position="4"/>
        <end position="145"/>
    </location>
</feature>
<dbReference type="Pfam" id="PF00583">
    <property type="entry name" value="Acetyltransf_1"/>
    <property type="match status" value="1"/>
</dbReference>
<gene>
    <name evidence="4" type="ORF">AVO44_08095</name>
</gene>
<comment type="caution">
    <text evidence="4">The sequence shown here is derived from an EMBL/GenBank/DDBJ whole genome shotgun (WGS) entry which is preliminary data.</text>
</comment>
<dbReference type="EMBL" id="LQBP01000003">
    <property type="protein sequence ID" value="KUJ80116.1"/>
    <property type="molecule type" value="Genomic_DNA"/>
</dbReference>
<accession>A0A0X3TZW5</accession>
<dbReference type="Gene3D" id="3.40.630.30">
    <property type="match status" value="1"/>
</dbReference>
<dbReference type="PROSITE" id="PS51186">
    <property type="entry name" value="GNAT"/>
    <property type="match status" value="1"/>
</dbReference>
<dbReference type="AlphaFoldDB" id="A0A0X3TZW5"/>
<dbReference type="CDD" id="cd04301">
    <property type="entry name" value="NAT_SF"/>
    <property type="match status" value="1"/>
</dbReference>
<dbReference type="GO" id="GO:0016747">
    <property type="term" value="F:acyltransferase activity, transferring groups other than amino-acyl groups"/>
    <property type="evidence" value="ECO:0007669"/>
    <property type="project" value="InterPro"/>
</dbReference>
<evidence type="ECO:0000313" key="4">
    <source>
        <dbReference type="EMBL" id="KUJ80116.1"/>
    </source>
</evidence>
<dbReference type="OrthoDB" id="281808at2"/>
<name>A0A0X3TZW5_9RHOB</name>
<protein>
    <recommendedName>
        <fullName evidence="3">N-acetyltransferase domain-containing protein</fullName>
    </recommendedName>
</protein>
<keyword evidence="1" id="KW-0808">Transferase</keyword>
<sequence length="145" mass="15874">MSAIRFLDATQNDVEAIVDCISAAYAKARETIDDLPDVTAGIAQDIADHHVLLARIDERLVGVVIFAKKNTVMKVTNLAVSPKAQGQGIAAQLLAKVEDMAKDCDCSHMELRTHRLMQDTRAIYAHLGWVETEVDANSVAMQKDL</sequence>
<evidence type="ECO:0000256" key="2">
    <source>
        <dbReference type="ARBA" id="ARBA00023315"/>
    </source>
</evidence>